<organism evidence="1 2">
    <name type="scientific">Pseudomonas saponiphila</name>
    <dbReference type="NCBI Taxonomy" id="556534"/>
    <lineage>
        <taxon>Bacteria</taxon>
        <taxon>Pseudomonadati</taxon>
        <taxon>Pseudomonadota</taxon>
        <taxon>Gammaproteobacteria</taxon>
        <taxon>Pseudomonadales</taxon>
        <taxon>Pseudomonadaceae</taxon>
        <taxon>Pseudomonas</taxon>
    </lineage>
</organism>
<sequence>MSVLQIERLTFTFPAHWQASKFDDWGFYRNHFVRQRNDIQAVDILALSPDQIAFFIEVKDYRHPQALKPSALPEAIANKVFCTLAALLPARLNGNTLEHERALSQAVLNCHRLHVVVHIEQPAAHQPKVELADIKHKLKQLLRAIDAHPKIVSMKRPQAMAWLVTAR</sequence>
<evidence type="ECO:0000313" key="2">
    <source>
        <dbReference type="Proteomes" id="UP000198982"/>
    </source>
</evidence>
<proteinExistence type="predicted"/>
<accession>A0A1H4VJV9</accession>
<dbReference type="AlphaFoldDB" id="A0A1H4VJV9"/>
<gene>
    <name evidence="1" type="ORF">SAMN05216178_4955</name>
</gene>
<evidence type="ECO:0000313" key="1">
    <source>
        <dbReference type="EMBL" id="SEC80878.1"/>
    </source>
</evidence>
<protein>
    <recommendedName>
        <fullName evidence="3">Cysteinyl-tRNA synthetase</fullName>
    </recommendedName>
</protein>
<reference evidence="2" key="1">
    <citation type="submission" date="2016-10" db="EMBL/GenBank/DDBJ databases">
        <authorList>
            <person name="Varghese N."/>
            <person name="Submissions S."/>
        </authorList>
    </citation>
    <scope>NUCLEOTIDE SEQUENCE [LARGE SCALE GENOMIC DNA]</scope>
    <source>
        <strain evidence="2">DSM 9751</strain>
    </source>
</reference>
<keyword evidence="2" id="KW-1185">Reference proteome</keyword>
<dbReference type="EMBL" id="FNTJ01000002">
    <property type="protein sequence ID" value="SEC80878.1"/>
    <property type="molecule type" value="Genomic_DNA"/>
</dbReference>
<dbReference type="RefSeq" id="WP_092318517.1">
    <property type="nucleotide sequence ID" value="NZ_FNTJ01000002.1"/>
</dbReference>
<dbReference type="Proteomes" id="UP000198982">
    <property type="component" value="Unassembled WGS sequence"/>
</dbReference>
<name>A0A1H4VJV9_9PSED</name>
<evidence type="ECO:0008006" key="3">
    <source>
        <dbReference type="Google" id="ProtNLM"/>
    </source>
</evidence>